<feature type="transmembrane region" description="Helical" evidence="13">
    <location>
        <begin position="57"/>
        <end position="77"/>
    </location>
</feature>
<protein>
    <submittedName>
        <fullName evidence="15">Site-2 protease family protein</fullName>
    </submittedName>
</protein>
<evidence type="ECO:0000313" key="15">
    <source>
        <dbReference type="EMBL" id="MDM8270971.1"/>
    </source>
</evidence>
<keyword evidence="7" id="KW-0479">Metal-binding</keyword>
<dbReference type="Proteomes" id="UP001529256">
    <property type="component" value="Unassembled WGS sequence"/>
</dbReference>
<feature type="transmembrane region" description="Helical" evidence="13">
    <location>
        <begin position="184"/>
        <end position="202"/>
    </location>
</feature>
<feature type="transmembrane region" description="Helical" evidence="13">
    <location>
        <begin position="144"/>
        <end position="163"/>
    </location>
</feature>
<accession>A0ABT7V390</accession>
<feature type="transmembrane region" description="Helical" evidence="13">
    <location>
        <begin position="7"/>
        <end position="25"/>
    </location>
</feature>
<dbReference type="PANTHER" id="PTHR35864">
    <property type="entry name" value="ZINC METALLOPROTEASE MJ0611-RELATED"/>
    <property type="match status" value="1"/>
</dbReference>
<comment type="similarity">
    <text evidence="3">Belongs to the peptidase M50B family.</text>
</comment>
<keyword evidence="4" id="KW-1003">Cell membrane</keyword>
<reference evidence="15 16" key="3">
    <citation type="submission" date="2023-06" db="EMBL/GenBank/DDBJ databases">
        <authorList>
            <person name="Zeman M."/>
            <person name="Kubasova T."/>
            <person name="Jahodarova E."/>
            <person name="Nykrynova M."/>
            <person name="Rychlik I."/>
        </authorList>
    </citation>
    <scope>NUCLEOTIDE SEQUENCE [LARGE SCALE GENOMIC DNA]</scope>
    <source>
        <strain evidence="15 16">153_Feed</strain>
    </source>
</reference>
<dbReference type="InterPro" id="IPR044537">
    <property type="entry name" value="Rip2-like"/>
</dbReference>
<evidence type="ECO:0000256" key="11">
    <source>
        <dbReference type="ARBA" id="ARBA00023049"/>
    </source>
</evidence>
<evidence type="ECO:0000313" key="16">
    <source>
        <dbReference type="Proteomes" id="UP001529256"/>
    </source>
</evidence>
<sequence>MLYSTEQLVSIAVTVLLVMFSAIVHEVAHGWVAYRLGDPTAKEAGRLTLDPRAHLDGFGSVLLPLIMAFLGGPVFAFARPVPYNPYRLRHPRRDELLVALAGPASNVLQALVGTALLGAFWSLAPGAYASGTLSLELVGGTLDLLTTYVYVNLVLCFFNLIPFPPLDGSKVVLFFLKGDARRKFYELSQYAMVGLILILYVLPTVLGFDPLGIYLNATAGRFYDALVTLATGV</sequence>
<gene>
    <name evidence="15" type="ORF">QUW25_04710</name>
</gene>
<dbReference type="CDD" id="cd06158">
    <property type="entry name" value="S2P-M50_like_1"/>
    <property type="match status" value="1"/>
</dbReference>
<proteinExistence type="inferred from homology"/>
<keyword evidence="8" id="KW-0378">Hydrolase</keyword>
<feature type="domain" description="Peptidase M50" evidence="14">
    <location>
        <begin position="15"/>
        <end position="198"/>
    </location>
</feature>
<comment type="caution">
    <text evidence="15">The sequence shown here is derived from an EMBL/GenBank/DDBJ whole genome shotgun (WGS) entry which is preliminary data.</text>
</comment>
<evidence type="ECO:0000256" key="9">
    <source>
        <dbReference type="ARBA" id="ARBA00022833"/>
    </source>
</evidence>
<dbReference type="RefSeq" id="WP_289511063.1">
    <property type="nucleotide sequence ID" value="NZ_JAUDEA010000005.1"/>
</dbReference>
<dbReference type="InterPro" id="IPR008915">
    <property type="entry name" value="Peptidase_M50"/>
</dbReference>
<evidence type="ECO:0000259" key="14">
    <source>
        <dbReference type="Pfam" id="PF02163"/>
    </source>
</evidence>
<keyword evidence="10 13" id="KW-1133">Transmembrane helix</keyword>
<feature type="transmembrane region" description="Helical" evidence="13">
    <location>
        <begin position="97"/>
        <end position="124"/>
    </location>
</feature>
<dbReference type="Pfam" id="PF02163">
    <property type="entry name" value="Peptidase_M50"/>
    <property type="match status" value="1"/>
</dbReference>
<keyword evidence="16" id="KW-1185">Reference proteome</keyword>
<evidence type="ECO:0000256" key="12">
    <source>
        <dbReference type="ARBA" id="ARBA00023136"/>
    </source>
</evidence>
<keyword evidence="9" id="KW-0862">Zinc</keyword>
<evidence type="ECO:0000256" key="7">
    <source>
        <dbReference type="ARBA" id="ARBA00022723"/>
    </source>
</evidence>
<dbReference type="EMBL" id="JAUDEA010000005">
    <property type="protein sequence ID" value="MDM8270971.1"/>
    <property type="molecule type" value="Genomic_DNA"/>
</dbReference>
<reference evidence="15 16" key="1">
    <citation type="submission" date="2023-06" db="EMBL/GenBank/DDBJ databases">
        <title>Identification and characterization of horizontal gene transfer across gut microbiota members of farm animals based on homology search.</title>
        <authorList>
            <person name="Schwarzerova J."/>
            <person name="Nykrynova M."/>
            <person name="Jureckova K."/>
            <person name="Cejkova D."/>
            <person name="Rychlik I."/>
        </authorList>
    </citation>
    <scope>NUCLEOTIDE SEQUENCE [LARGE SCALE GENOMIC DNA]</scope>
    <source>
        <strain evidence="15 16">153_Feed</strain>
    </source>
</reference>
<comment type="cofactor">
    <cofactor evidence="1">
        <name>Zn(2+)</name>
        <dbReference type="ChEBI" id="CHEBI:29105"/>
    </cofactor>
</comment>
<evidence type="ECO:0000256" key="5">
    <source>
        <dbReference type="ARBA" id="ARBA00022670"/>
    </source>
</evidence>
<comment type="subcellular location">
    <subcellularLocation>
        <location evidence="2">Cell membrane</location>
        <topology evidence="2">Multi-pass membrane protein</topology>
    </subcellularLocation>
</comment>
<keyword evidence="5 15" id="KW-0645">Protease</keyword>
<dbReference type="InterPro" id="IPR052348">
    <property type="entry name" value="Metallopeptidase_M50B"/>
</dbReference>
<evidence type="ECO:0000256" key="3">
    <source>
        <dbReference type="ARBA" id="ARBA00007931"/>
    </source>
</evidence>
<dbReference type="PANTHER" id="PTHR35864:SF1">
    <property type="entry name" value="ZINC METALLOPROTEASE YWHC-RELATED"/>
    <property type="match status" value="1"/>
</dbReference>
<evidence type="ECO:0000256" key="10">
    <source>
        <dbReference type="ARBA" id="ARBA00022989"/>
    </source>
</evidence>
<organism evidence="15 16">
    <name type="scientific">Thermophilibacter provencensis</name>
    <dbReference type="NCBI Taxonomy" id="1852386"/>
    <lineage>
        <taxon>Bacteria</taxon>
        <taxon>Bacillati</taxon>
        <taxon>Actinomycetota</taxon>
        <taxon>Coriobacteriia</taxon>
        <taxon>Coriobacteriales</taxon>
        <taxon>Atopobiaceae</taxon>
        <taxon>Thermophilibacter</taxon>
    </lineage>
</organism>
<evidence type="ECO:0000256" key="2">
    <source>
        <dbReference type="ARBA" id="ARBA00004651"/>
    </source>
</evidence>
<evidence type="ECO:0000256" key="13">
    <source>
        <dbReference type="SAM" id="Phobius"/>
    </source>
</evidence>
<dbReference type="GO" id="GO:0008233">
    <property type="term" value="F:peptidase activity"/>
    <property type="evidence" value="ECO:0007669"/>
    <property type="project" value="UniProtKB-KW"/>
</dbReference>
<name>A0ABT7V390_9ACTN</name>
<keyword evidence="12 13" id="KW-0472">Membrane</keyword>
<evidence type="ECO:0000256" key="6">
    <source>
        <dbReference type="ARBA" id="ARBA00022692"/>
    </source>
</evidence>
<keyword evidence="11" id="KW-0482">Metalloprotease</keyword>
<dbReference type="GO" id="GO:0006508">
    <property type="term" value="P:proteolysis"/>
    <property type="evidence" value="ECO:0007669"/>
    <property type="project" value="UniProtKB-KW"/>
</dbReference>
<reference evidence="16" key="2">
    <citation type="submission" date="2023-06" db="EMBL/GenBank/DDBJ databases">
        <title>Identification and characterization of horizontal gene transfer across gut microbiota members of farm animals based on homology search.</title>
        <authorList>
            <person name="Zeman M."/>
            <person name="Kubasova T."/>
            <person name="Jahodarova E."/>
            <person name="Nykrynova M."/>
            <person name="Rychlik I."/>
        </authorList>
    </citation>
    <scope>NUCLEOTIDE SEQUENCE [LARGE SCALE GENOMIC DNA]</scope>
    <source>
        <strain evidence="16">153_Feed</strain>
    </source>
</reference>
<evidence type="ECO:0000256" key="8">
    <source>
        <dbReference type="ARBA" id="ARBA00022801"/>
    </source>
</evidence>
<evidence type="ECO:0000256" key="1">
    <source>
        <dbReference type="ARBA" id="ARBA00001947"/>
    </source>
</evidence>
<keyword evidence="6 13" id="KW-0812">Transmembrane</keyword>
<evidence type="ECO:0000256" key="4">
    <source>
        <dbReference type="ARBA" id="ARBA00022475"/>
    </source>
</evidence>